<gene>
    <name evidence="3" type="ORF">GCM10023171_23230</name>
</gene>
<evidence type="ECO:0000313" key="4">
    <source>
        <dbReference type="Proteomes" id="UP001500731"/>
    </source>
</evidence>
<accession>A0ABP8PG01</accession>
<evidence type="ECO:0000256" key="1">
    <source>
        <dbReference type="ARBA" id="ARBA00022763"/>
    </source>
</evidence>
<reference evidence="4" key="1">
    <citation type="journal article" date="2019" name="Int. J. Syst. Evol. Microbiol.">
        <title>The Global Catalogue of Microorganisms (GCM) 10K type strain sequencing project: providing services to taxonomists for standard genome sequencing and annotation.</title>
        <authorList>
            <consortium name="The Broad Institute Genomics Platform"/>
            <consortium name="The Broad Institute Genome Sequencing Center for Infectious Disease"/>
            <person name="Wu L."/>
            <person name="Ma J."/>
        </authorList>
    </citation>
    <scope>NUCLEOTIDE SEQUENCE [LARGE SCALE GENOMIC DNA]</scope>
    <source>
        <strain evidence="4">JCM 17839</strain>
    </source>
</reference>
<sequence length="201" mass="21716">MRERTPAAGGVTQDGGMTFRYDFADTPFGDALVVFSDEGVIAFDLPEGLHRDAPWALEAAARRLHALPEPDPGAAAELEALLQAYFAGEPVRFDDHLRLDWRMVEGFTRAALQAVCEIPWAESASYGEVAARAGSPGAARAVGTACRNTPFSIIVPVHRVVRADGSAGHYGAHPERKRYLLDLEADAAARRRPQNVVRPGV</sequence>
<dbReference type="InterPro" id="IPR014048">
    <property type="entry name" value="MethylDNA_cys_MeTrfase_DNA-bd"/>
</dbReference>
<name>A0ABP8PG01_9MICO</name>
<protein>
    <submittedName>
        <fullName evidence="3">Methylated-DNA--[protein]-cysteine S-methyltransferase</fullName>
    </submittedName>
</protein>
<keyword evidence="4" id="KW-1185">Reference proteome</keyword>
<dbReference type="InterPro" id="IPR036631">
    <property type="entry name" value="MGMT_N_sf"/>
</dbReference>
<dbReference type="Pfam" id="PF01035">
    <property type="entry name" value="DNA_binding_1"/>
    <property type="match status" value="1"/>
</dbReference>
<dbReference type="PANTHER" id="PTHR10815:SF5">
    <property type="entry name" value="METHYLATED-DNA--PROTEIN-CYSTEINE METHYLTRANSFERASE"/>
    <property type="match status" value="1"/>
</dbReference>
<dbReference type="Gene3D" id="1.10.10.10">
    <property type="entry name" value="Winged helix-like DNA-binding domain superfamily/Winged helix DNA-binding domain"/>
    <property type="match status" value="1"/>
</dbReference>
<dbReference type="SUPFAM" id="SSF53155">
    <property type="entry name" value="Methylated DNA-protein cysteine methyltransferase domain"/>
    <property type="match status" value="1"/>
</dbReference>
<comment type="caution">
    <text evidence="3">The sequence shown here is derived from an EMBL/GenBank/DDBJ whole genome shotgun (WGS) entry which is preliminary data.</text>
</comment>
<dbReference type="NCBIfam" id="TIGR00589">
    <property type="entry name" value="ogt"/>
    <property type="match status" value="1"/>
</dbReference>
<proteinExistence type="predicted"/>
<dbReference type="PANTHER" id="PTHR10815">
    <property type="entry name" value="METHYLATED-DNA--PROTEIN-CYSTEINE METHYLTRANSFERASE"/>
    <property type="match status" value="1"/>
</dbReference>
<dbReference type="SUPFAM" id="SSF46767">
    <property type="entry name" value="Methylated DNA-protein cysteine methyltransferase, C-terminal domain"/>
    <property type="match status" value="1"/>
</dbReference>
<dbReference type="Proteomes" id="UP001500731">
    <property type="component" value="Unassembled WGS sequence"/>
</dbReference>
<evidence type="ECO:0000259" key="2">
    <source>
        <dbReference type="Pfam" id="PF01035"/>
    </source>
</evidence>
<dbReference type="InterPro" id="IPR036217">
    <property type="entry name" value="MethylDNA_cys_MeTrfase_DNAb"/>
</dbReference>
<keyword evidence="1" id="KW-0227">DNA damage</keyword>
<dbReference type="Gene3D" id="3.30.160.70">
    <property type="entry name" value="Methylated DNA-protein cysteine methyltransferase domain"/>
    <property type="match status" value="1"/>
</dbReference>
<dbReference type="InterPro" id="IPR036388">
    <property type="entry name" value="WH-like_DNA-bd_sf"/>
</dbReference>
<dbReference type="CDD" id="cd06445">
    <property type="entry name" value="ATase"/>
    <property type="match status" value="1"/>
</dbReference>
<evidence type="ECO:0000313" key="3">
    <source>
        <dbReference type="EMBL" id="GAA4486716.1"/>
    </source>
</evidence>
<dbReference type="EMBL" id="BAABGP010000016">
    <property type="protein sequence ID" value="GAA4486716.1"/>
    <property type="molecule type" value="Genomic_DNA"/>
</dbReference>
<organism evidence="3 4">
    <name type="scientific">Microbacterium panaciterrae</name>
    <dbReference type="NCBI Taxonomy" id="985759"/>
    <lineage>
        <taxon>Bacteria</taxon>
        <taxon>Bacillati</taxon>
        <taxon>Actinomycetota</taxon>
        <taxon>Actinomycetes</taxon>
        <taxon>Micrococcales</taxon>
        <taxon>Microbacteriaceae</taxon>
        <taxon>Microbacterium</taxon>
    </lineage>
</organism>
<feature type="domain" description="Methylated-DNA-[protein]-cysteine S-methyltransferase DNA binding" evidence="2">
    <location>
        <begin position="107"/>
        <end position="185"/>
    </location>
</feature>